<comment type="caution">
    <text evidence="2">The sequence shown here is derived from an EMBL/GenBank/DDBJ whole genome shotgun (WGS) entry which is preliminary data.</text>
</comment>
<sequence length="143" mass="15329">ASIIVVLVVLAHTRIGTAALPLRAACAAAAHSLPLQQLVQQLQRIQGRLVTEHARGAPENRRGRGAPAVWIPGLGPCERRWWGRGAVVRRRIGTRRPAGVHAGRVVQHTVVTGAATAATRRQRVVRGLGLDHQGVRKDTVGLL</sequence>
<gene>
    <name evidence="2" type="ORF">PENTCL1PPCAC_12935</name>
</gene>
<evidence type="ECO:0000313" key="2">
    <source>
        <dbReference type="EMBL" id="GMS90760.1"/>
    </source>
</evidence>
<feature type="chain" id="PRO_5043551603" evidence="1">
    <location>
        <begin position="20"/>
        <end position="143"/>
    </location>
</feature>
<proteinExistence type="predicted"/>
<reference evidence="2" key="1">
    <citation type="submission" date="2023-10" db="EMBL/GenBank/DDBJ databases">
        <title>Genome assembly of Pristionchus species.</title>
        <authorList>
            <person name="Yoshida K."/>
            <person name="Sommer R.J."/>
        </authorList>
    </citation>
    <scope>NUCLEOTIDE SEQUENCE</scope>
    <source>
        <strain evidence="2">RS0144</strain>
    </source>
</reference>
<feature type="signal peptide" evidence="1">
    <location>
        <begin position="1"/>
        <end position="19"/>
    </location>
</feature>
<evidence type="ECO:0000313" key="3">
    <source>
        <dbReference type="Proteomes" id="UP001432027"/>
    </source>
</evidence>
<dbReference type="EMBL" id="BTSX01000003">
    <property type="protein sequence ID" value="GMS90760.1"/>
    <property type="molecule type" value="Genomic_DNA"/>
</dbReference>
<name>A0AAV5T6L6_9BILA</name>
<protein>
    <submittedName>
        <fullName evidence="2">Uncharacterized protein</fullName>
    </submittedName>
</protein>
<organism evidence="2 3">
    <name type="scientific">Pristionchus entomophagus</name>
    <dbReference type="NCBI Taxonomy" id="358040"/>
    <lineage>
        <taxon>Eukaryota</taxon>
        <taxon>Metazoa</taxon>
        <taxon>Ecdysozoa</taxon>
        <taxon>Nematoda</taxon>
        <taxon>Chromadorea</taxon>
        <taxon>Rhabditida</taxon>
        <taxon>Rhabditina</taxon>
        <taxon>Diplogasteromorpha</taxon>
        <taxon>Diplogasteroidea</taxon>
        <taxon>Neodiplogasteridae</taxon>
        <taxon>Pristionchus</taxon>
    </lineage>
</organism>
<feature type="non-terminal residue" evidence="2">
    <location>
        <position position="1"/>
    </location>
</feature>
<accession>A0AAV5T6L6</accession>
<keyword evidence="1" id="KW-0732">Signal</keyword>
<evidence type="ECO:0000256" key="1">
    <source>
        <dbReference type="SAM" id="SignalP"/>
    </source>
</evidence>
<dbReference type="Proteomes" id="UP001432027">
    <property type="component" value="Unassembled WGS sequence"/>
</dbReference>
<keyword evidence="3" id="KW-1185">Reference proteome</keyword>
<dbReference type="AlphaFoldDB" id="A0AAV5T6L6"/>